<evidence type="ECO:0000256" key="1">
    <source>
        <dbReference type="SAM" id="MobiDB-lite"/>
    </source>
</evidence>
<feature type="transmembrane region" description="Helical" evidence="2">
    <location>
        <begin position="12"/>
        <end position="36"/>
    </location>
</feature>
<dbReference type="Proteomes" id="UP000092582">
    <property type="component" value="Plasmid pP27867_1"/>
</dbReference>
<keyword evidence="3" id="KW-0614">Plasmid</keyword>
<proteinExistence type="predicted"/>
<keyword evidence="2" id="KW-0812">Transmembrane</keyword>
<sequence>MEQVLLSTTILASFLGGIVALLAPCCVSVMLPAFFASSFRRRGQILGMTLVFAAGVGTIILPIALGAAIVSRALAQYHFWIFSVVGIAMVVVGVATLVGWKLMLPMPSGKSSGSGIGSVYGLGVFSGAASACCAPVLAGVAAMSGAASSISTAALVGIAYVFGMVAPLCVLALVWDRKDWSNSRLLTARTVALWPGGRRLPLSSLLSGGLMLGMGIVTMIIAVRGIGMAPDGWQVRVTAWLNHAAVVIQQSIGFIPGWLSALVVFAALATLVWKALRARRQQAGHTASATEPDTSEQVTAGATTPACHDNAKESQ</sequence>
<feature type="transmembrane region" description="Helical" evidence="2">
    <location>
        <begin position="77"/>
        <end position="98"/>
    </location>
</feature>
<feature type="transmembrane region" description="Helical" evidence="2">
    <location>
        <begin position="247"/>
        <end position="273"/>
    </location>
</feature>
<evidence type="ECO:0000313" key="3">
    <source>
        <dbReference type="EMBL" id="ANP74762.1"/>
    </source>
</evidence>
<dbReference type="PANTHER" id="PTHR31272:SF4">
    <property type="entry name" value="CYTOCHROME C-TYPE BIOGENESIS PROTEIN HI_1454-RELATED"/>
    <property type="match status" value="1"/>
</dbReference>
<evidence type="ECO:0000256" key="2">
    <source>
        <dbReference type="SAM" id="Phobius"/>
    </source>
</evidence>
<dbReference type="PATRIC" id="fig|670052.7.peg.3956"/>
<protein>
    <submittedName>
        <fullName evidence="3">Cytochrome c biogenesis protein</fullName>
    </submittedName>
</protein>
<keyword evidence="4" id="KW-1185">Reference proteome</keyword>
<evidence type="ECO:0000313" key="4">
    <source>
        <dbReference type="Proteomes" id="UP000092582"/>
    </source>
</evidence>
<dbReference type="InterPro" id="IPR051790">
    <property type="entry name" value="Cytochrome_c-biogenesis_DsbD"/>
</dbReference>
<dbReference type="OrthoDB" id="4332145at2"/>
<dbReference type="EMBL" id="CP016283">
    <property type="protein sequence ID" value="ANP74762.1"/>
    <property type="molecule type" value="Genomic_DNA"/>
</dbReference>
<name>A0A1B1BQ38_9MICO</name>
<accession>A0A1B1BQ38</accession>
<gene>
    <name evidence="3" type="ORF">PA27867_3848</name>
</gene>
<dbReference type="AlphaFoldDB" id="A0A1B1BQ38"/>
<feature type="region of interest" description="Disordered" evidence="1">
    <location>
        <begin position="284"/>
        <end position="315"/>
    </location>
</feature>
<reference evidence="3 4" key="1">
    <citation type="submission" date="2016-06" db="EMBL/GenBank/DDBJ databases">
        <title>Genome sequencing of Cryobacterium arcticum PAMC 27867.</title>
        <authorList>
            <person name="Lee J."/>
            <person name="Kim O.-S."/>
        </authorList>
    </citation>
    <scope>NUCLEOTIDE SEQUENCE [LARGE SCALE GENOMIC DNA]</scope>
    <source>
        <strain evidence="3 4">PAMC 27867</strain>
        <plasmid evidence="4">pp27867_1</plasmid>
    </source>
</reference>
<organism evidence="3 4">
    <name type="scientific">Cryobacterium arcticum</name>
    <dbReference type="NCBI Taxonomy" id="670052"/>
    <lineage>
        <taxon>Bacteria</taxon>
        <taxon>Bacillati</taxon>
        <taxon>Actinomycetota</taxon>
        <taxon>Actinomycetes</taxon>
        <taxon>Micrococcales</taxon>
        <taxon>Microbacteriaceae</taxon>
        <taxon>Cryobacterium</taxon>
    </lineage>
</organism>
<dbReference type="PANTHER" id="PTHR31272">
    <property type="entry name" value="CYTOCHROME C-TYPE BIOGENESIS PROTEIN HI_1454-RELATED"/>
    <property type="match status" value="1"/>
</dbReference>
<dbReference type="KEGG" id="cart:PA27867_3848"/>
<dbReference type="RefSeq" id="WP_066600418.1">
    <property type="nucleotide sequence ID" value="NZ_CP016283.1"/>
</dbReference>
<feature type="transmembrane region" description="Helical" evidence="2">
    <location>
        <begin position="150"/>
        <end position="175"/>
    </location>
</feature>
<feature type="transmembrane region" description="Helical" evidence="2">
    <location>
        <begin position="119"/>
        <end position="144"/>
    </location>
</feature>
<feature type="compositionally biased region" description="Polar residues" evidence="1">
    <location>
        <begin position="284"/>
        <end position="302"/>
    </location>
</feature>
<keyword evidence="2" id="KW-0472">Membrane</keyword>
<geneLocation type="plasmid" evidence="4">
    <name>pp27867_1</name>
</geneLocation>
<keyword evidence="2" id="KW-1133">Transmembrane helix</keyword>
<feature type="transmembrane region" description="Helical" evidence="2">
    <location>
        <begin position="205"/>
        <end position="227"/>
    </location>
</feature>
<feature type="transmembrane region" description="Helical" evidence="2">
    <location>
        <begin position="48"/>
        <end position="71"/>
    </location>
</feature>